<evidence type="ECO:0000256" key="2">
    <source>
        <dbReference type="ARBA" id="ARBA00010157"/>
    </source>
</evidence>
<keyword evidence="3" id="KW-1003">Cell membrane</keyword>
<dbReference type="InterPro" id="IPR004869">
    <property type="entry name" value="MMPL_dom"/>
</dbReference>
<evidence type="ECO:0000313" key="9">
    <source>
        <dbReference type="EMBL" id="AAT44013.1"/>
    </source>
</evidence>
<dbReference type="STRING" id="263820.PTO1428"/>
<dbReference type="Gene3D" id="1.20.1640.10">
    <property type="entry name" value="Multidrug efflux transporter AcrB transmembrane domain"/>
    <property type="match status" value="2"/>
</dbReference>
<feature type="domain" description="SSD" evidence="8">
    <location>
        <begin position="862"/>
        <end position="990"/>
    </location>
</feature>
<dbReference type="GO" id="GO:0005886">
    <property type="term" value="C:plasma membrane"/>
    <property type="evidence" value="ECO:0007669"/>
    <property type="project" value="UniProtKB-SubCell"/>
</dbReference>
<evidence type="ECO:0000256" key="1">
    <source>
        <dbReference type="ARBA" id="ARBA00004651"/>
    </source>
</evidence>
<dbReference type="InParanoid" id="Q6KZ39"/>
<feature type="transmembrane region" description="Helical" evidence="7">
    <location>
        <begin position="967"/>
        <end position="992"/>
    </location>
</feature>
<evidence type="ECO:0000313" key="10">
    <source>
        <dbReference type="Proteomes" id="UP000000438"/>
    </source>
</evidence>
<feature type="transmembrane region" description="Helical" evidence="7">
    <location>
        <begin position="20"/>
        <end position="39"/>
    </location>
</feature>
<dbReference type="SUPFAM" id="SSF82866">
    <property type="entry name" value="Multidrug efflux transporter AcrB transmembrane domain"/>
    <property type="match status" value="2"/>
</dbReference>
<feature type="transmembrane region" description="Helical" evidence="7">
    <location>
        <begin position="888"/>
        <end position="907"/>
    </location>
</feature>
<dbReference type="AlphaFoldDB" id="Q6KZ39"/>
<evidence type="ECO:0000256" key="6">
    <source>
        <dbReference type="ARBA" id="ARBA00023136"/>
    </source>
</evidence>
<feature type="transmembrane region" description="Helical" evidence="7">
    <location>
        <begin position="861"/>
        <end position="882"/>
    </location>
</feature>
<name>Q6KZ39_PICTO</name>
<sequence length="1007" mass="113053">MFENFFHSVGSFSRKHRKALIAFWIVIFILMLPFAEQFFNDTSYNISSSIITKNSMAYKANSLLESQFNGSDPNELIIVVNNTNIDNLTVNQNMINFENSLKDYMEKQRIDFINITSIITTENKTLLSFSRGIYSEENSTYNLMMKLHNETTSLLNQSGSLVRLEFGLPLEYLLIFEKTNNNTIAYKEVSTGLKGLPLIYLNYLSGYWNSTIKNLNNSNAIYIMNNAINSTVSNRAFQKILNSTLMLDLSRNYTLYEYYKDPENINSSLPGFSVSYVSNAIKSNKNATKFIEDDLCISPYKFVYKSFNVSEPVSFKMITPMVSIIYNASIKIFKNDPFIMINNGSYKWYLYSLYNTSGKNIGSFVYGNSGILKNYPYNEYPVLPSNYVKNSLLGYNNSTLLFIIDYKGNLTASEINGINHITSRYASIIPNSKYYLAGNTVADSELGTEVINGLVIALLIGISISIVIVGVFFRSPVAAFIPLLVFILSAVITAGISGIIYKYIFHSSISFITPTLLMILLLGISSDYTVYILSRYRSELKGKNMEASQETAKWAGLAVFTSGTTVAISYIVLWLSGIPIFSDDGLTNALGALIAITIANTFLIALTALLGKRAYWPSRFEEKKRLPFESSMTRIAGFTLKNRKKLIVLFIILTIAGLYVYSVTPTNMDVFTLLPPSSGIESLVVVNDSFHYDLFDPSYIIVNFTSPIISHGKYNETEYNEIVSIEKRLLENSDVHSVLGIGYPFGYYVNYSFLSSDNRYVGNYINQTNSYIGKNPRYAEIVIYLSNIAWSDQSTKFVNEMPSIAGNGNNYKVYVGGLTEYLNDAYSFTSASFEKMIPILAASVFIILLLQIASAFTPVRLILMVMASVIVSLSVTYAIFYYTLHLPIIIFLPLFVFITLLAVGLDYDIFMVTKAREGVIKGLSNDEAIKQSIIQNGGVIITLGSLLFVTFGALYFSGIGIMQEIGIGLALGVLIDTFISWPFFVPSIMLYLDKYNWWPSKIGRNKK</sequence>
<feature type="transmembrane region" description="Helical" evidence="7">
    <location>
        <begin position="646"/>
        <end position="664"/>
    </location>
</feature>
<dbReference type="PANTHER" id="PTHR33406:SF6">
    <property type="entry name" value="MEMBRANE PROTEIN YDGH-RELATED"/>
    <property type="match status" value="1"/>
</dbReference>
<keyword evidence="6 7" id="KW-0472">Membrane</keyword>
<feature type="transmembrane region" description="Helical" evidence="7">
    <location>
        <begin position="511"/>
        <end position="533"/>
    </location>
</feature>
<dbReference type="PROSITE" id="PS50156">
    <property type="entry name" value="SSD"/>
    <property type="match status" value="1"/>
</dbReference>
<accession>Q6KZ39</accession>
<proteinExistence type="inferred from homology"/>
<dbReference type="PaxDb" id="263820-PTO1428"/>
<feature type="transmembrane region" description="Helical" evidence="7">
    <location>
        <begin position="480"/>
        <end position="505"/>
    </location>
</feature>
<evidence type="ECO:0000256" key="5">
    <source>
        <dbReference type="ARBA" id="ARBA00022989"/>
    </source>
</evidence>
<dbReference type="EMBL" id="AE017261">
    <property type="protein sequence ID" value="AAT44013.1"/>
    <property type="molecule type" value="Genomic_DNA"/>
</dbReference>
<dbReference type="PANTHER" id="PTHR33406">
    <property type="entry name" value="MEMBRANE PROTEIN MJ1562-RELATED"/>
    <property type="match status" value="1"/>
</dbReference>
<feature type="transmembrane region" description="Helical" evidence="7">
    <location>
        <begin position="554"/>
        <end position="577"/>
    </location>
</feature>
<feature type="transmembrane region" description="Helical" evidence="7">
    <location>
        <begin position="589"/>
        <end position="610"/>
    </location>
</feature>
<feature type="transmembrane region" description="Helical" evidence="7">
    <location>
        <begin position="939"/>
        <end position="961"/>
    </location>
</feature>
<dbReference type="InterPro" id="IPR000731">
    <property type="entry name" value="SSD"/>
</dbReference>
<organism evidence="9 10">
    <name type="scientific">Picrophilus torridus (strain ATCC 700027 / DSM 9790 / JCM 10055 / NBRC 100828 / KAW 2/3)</name>
    <dbReference type="NCBI Taxonomy" id="1122961"/>
    <lineage>
        <taxon>Archaea</taxon>
        <taxon>Methanobacteriati</taxon>
        <taxon>Thermoplasmatota</taxon>
        <taxon>Thermoplasmata</taxon>
        <taxon>Thermoplasmatales</taxon>
        <taxon>Picrophilaceae</taxon>
        <taxon>Picrophilus</taxon>
    </lineage>
</organism>
<protein>
    <submittedName>
        <fullName evidence="9">Transporter, MMPL family</fullName>
    </submittedName>
</protein>
<keyword evidence="5 7" id="KW-1133">Transmembrane helix</keyword>
<comment type="subcellular location">
    <subcellularLocation>
        <location evidence="1">Cell membrane</location>
        <topology evidence="1">Multi-pass membrane protein</topology>
    </subcellularLocation>
</comment>
<keyword evidence="4 7" id="KW-0812">Transmembrane</keyword>
<dbReference type="Pfam" id="PF03176">
    <property type="entry name" value="MMPL"/>
    <property type="match status" value="2"/>
</dbReference>
<dbReference type="GeneID" id="2844750"/>
<evidence type="ECO:0000256" key="7">
    <source>
        <dbReference type="SAM" id="Phobius"/>
    </source>
</evidence>
<feature type="transmembrane region" description="Helical" evidence="7">
    <location>
        <begin position="450"/>
        <end position="473"/>
    </location>
</feature>
<dbReference type="KEGG" id="pto:PTO1428"/>
<evidence type="ECO:0000256" key="3">
    <source>
        <dbReference type="ARBA" id="ARBA00022475"/>
    </source>
</evidence>
<feature type="transmembrane region" description="Helical" evidence="7">
    <location>
        <begin position="836"/>
        <end position="854"/>
    </location>
</feature>
<gene>
    <name evidence="9" type="ordered locus">PTO1428</name>
</gene>
<evidence type="ECO:0000256" key="4">
    <source>
        <dbReference type="ARBA" id="ARBA00022692"/>
    </source>
</evidence>
<dbReference type="InterPro" id="IPR050545">
    <property type="entry name" value="Mycobact_MmpL"/>
</dbReference>
<dbReference type="eggNOG" id="arCOG02175">
    <property type="taxonomic scope" value="Archaea"/>
</dbReference>
<comment type="similarity">
    <text evidence="2">Belongs to the resistance-nodulation-cell division (RND) (TC 2.A.6) family. MmpL subfamily.</text>
</comment>
<reference evidence="9 10" key="1">
    <citation type="journal article" date="2004" name="Proc. Natl. Acad. Sci. U.S.A.">
        <title>Genome sequence of Picrophilus torridus and its implications for life around pH 0.</title>
        <authorList>
            <person name="Futterer O."/>
            <person name="Angelov A."/>
            <person name="Liesegang H."/>
            <person name="Gottschalk G."/>
            <person name="Schleper C."/>
            <person name="Schepers B."/>
            <person name="Dock C."/>
            <person name="Antranikian G."/>
            <person name="Liebl W."/>
        </authorList>
    </citation>
    <scope>NUCLEOTIDE SEQUENCE [LARGE SCALE GENOMIC DNA]</scope>
    <source>
        <strain evidence="10">ATCC 700027 / DSM 9790 / JCM 10055 / NBRC 100828</strain>
    </source>
</reference>
<dbReference type="HOGENOM" id="CLU_345038_0_0_2"/>
<dbReference type="RefSeq" id="WP_011178229.1">
    <property type="nucleotide sequence ID" value="NC_005877.1"/>
</dbReference>
<dbReference type="Proteomes" id="UP000000438">
    <property type="component" value="Chromosome"/>
</dbReference>
<evidence type="ECO:0000259" key="8">
    <source>
        <dbReference type="PROSITE" id="PS50156"/>
    </source>
</evidence>